<sequence>MNKKITALALVLGACISTSAMADANTGTINFIGSVSDTTCDFIGEQNGAQTTTIDLGAETVANVNAGSTSIVDFSLVGKQADGTACTVEAGKSVDISWIPASGTWDSNGLQNTGTATNTAIKLMDKDSKPFSALRTTVNYLAADVTDGALPFKGQLVKTGAAATAGTVVSAVKFAVSYK</sequence>
<accession>A0ABX5GAE1</accession>
<evidence type="ECO:0000313" key="3">
    <source>
        <dbReference type="Proteomes" id="UP000241566"/>
    </source>
</evidence>
<proteinExistence type="predicted"/>
<dbReference type="Proteomes" id="UP000241566">
    <property type="component" value="Unassembled WGS sequence"/>
</dbReference>
<dbReference type="InterPro" id="IPR008966">
    <property type="entry name" value="Adhesion_dom_sf"/>
</dbReference>
<gene>
    <name evidence="2" type="ORF">CTM94_20890</name>
</gene>
<keyword evidence="3" id="KW-1185">Reference proteome</keyword>
<comment type="caution">
    <text evidence="2">The sequence shown here is derived from an EMBL/GenBank/DDBJ whole genome shotgun (WGS) entry which is preliminary data.</text>
</comment>
<evidence type="ECO:0008006" key="4">
    <source>
        <dbReference type="Google" id="ProtNLM"/>
    </source>
</evidence>
<dbReference type="PANTHER" id="PTHR33420">
    <property type="entry name" value="FIMBRIAL SUBUNIT ELFA-RELATED"/>
    <property type="match status" value="1"/>
</dbReference>
<evidence type="ECO:0000313" key="2">
    <source>
        <dbReference type="EMBL" id="PSV75578.1"/>
    </source>
</evidence>
<name>A0ABX5GAE1_PHOLE</name>
<dbReference type="EMBL" id="PYOI01000065">
    <property type="protein sequence ID" value="PSV75578.1"/>
    <property type="molecule type" value="Genomic_DNA"/>
</dbReference>
<protein>
    <recommendedName>
        <fullName evidence="4">Fimbrial protein</fullName>
    </recommendedName>
</protein>
<feature type="chain" id="PRO_5046994758" description="Fimbrial protein" evidence="1">
    <location>
        <begin position="23"/>
        <end position="179"/>
    </location>
</feature>
<dbReference type="Gene3D" id="2.60.40.1090">
    <property type="entry name" value="Fimbrial-type adhesion domain"/>
    <property type="match status" value="1"/>
</dbReference>
<dbReference type="RefSeq" id="WP_052679920.1">
    <property type="nucleotide sequence ID" value="NZ_CP131601.1"/>
</dbReference>
<feature type="signal peptide" evidence="1">
    <location>
        <begin position="1"/>
        <end position="22"/>
    </location>
</feature>
<reference evidence="2 3" key="1">
    <citation type="submission" date="2018-01" db="EMBL/GenBank/DDBJ databases">
        <title>Whole genome sequencing of Histamine producing bacteria.</title>
        <authorList>
            <person name="Butler K."/>
        </authorList>
    </citation>
    <scope>NUCLEOTIDE SEQUENCE [LARGE SCALE GENOMIC DNA]</scope>
    <source>
        <strain evidence="2 3">ATCC 25521</strain>
    </source>
</reference>
<dbReference type="PANTHER" id="PTHR33420:SF26">
    <property type="entry name" value="FIMBRIAL SUBUNIT"/>
    <property type="match status" value="1"/>
</dbReference>
<dbReference type="InterPro" id="IPR050263">
    <property type="entry name" value="Bact_Fimbrial_Adh_Pro"/>
</dbReference>
<dbReference type="SUPFAM" id="SSF49401">
    <property type="entry name" value="Bacterial adhesins"/>
    <property type="match status" value="1"/>
</dbReference>
<dbReference type="InterPro" id="IPR036937">
    <property type="entry name" value="Adhesion_dom_fimbrial_sf"/>
</dbReference>
<keyword evidence="1" id="KW-0732">Signal</keyword>
<organism evidence="2 3">
    <name type="scientific">Photobacterium leiognathi</name>
    <dbReference type="NCBI Taxonomy" id="553611"/>
    <lineage>
        <taxon>Bacteria</taxon>
        <taxon>Pseudomonadati</taxon>
        <taxon>Pseudomonadota</taxon>
        <taxon>Gammaproteobacteria</taxon>
        <taxon>Vibrionales</taxon>
        <taxon>Vibrionaceae</taxon>
        <taxon>Photobacterium</taxon>
    </lineage>
</organism>
<dbReference type="PROSITE" id="PS51257">
    <property type="entry name" value="PROKAR_LIPOPROTEIN"/>
    <property type="match status" value="1"/>
</dbReference>
<evidence type="ECO:0000256" key="1">
    <source>
        <dbReference type="SAM" id="SignalP"/>
    </source>
</evidence>